<evidence type="ECO:0000256" key="1">
    <source>
        <dbReference type="SAM" id="MobiDB-lite"/>
    </source>
</evidence>
<dbReference type="KEGG" id="ffu:CLAFUR5_10250"/>
<reference evidence="3" key="1">
    <citation type="submission" date="2021-12" db="EMBL/GenBank/DDBJ databases">
        <authorList>
            <person name="Zaccaron A."/>
            <person name="Stergiopoulos I."/>
        </authorList>
    </citation>
    <scope>NUCLEOTIDE SEQUENCE</scope>
    <source>
        <strain evidence="3">Race5_Kim</strain>
    </source>
</reference>
<dbReference type="GO" id="GO:0009166">
    <property type="term" value="P:nucleotide catabolic process"/>
    <property type="evidence" value="ECO:0007669"/>
    <property type="project" value="InterPro"/>
</dbReference>
<dbReference type="Proteomes" id="UP000756132">
    <property type="component" value="Chromosome 7"/>
</dbReference>
<feature type="region of interest" description="Disordered" evidence="1">
    <location>
        <begin position="50"/>
        <end position="74"/>
    </location>
</feature>
<name>A0A9Q8US28_PASFU</name>
<evidence type="ECO:0000313" key="4">
    <source>
        <dbReference type="Proteomes" id="UP000756132"/>
    </source>
</evidence>
<accession>A0A9Q8US28</accession>
<dbReference type="GO" id="GO:0016787">
    <property type="term" value="F:hydrolase activity"/>
    <property type="evidence" value="ECO:0007669"/>
    <property type="project" value="InterPro"/>
</dbReference>
<evidence type="ECO:0000313" key="3">
    <source>
        <dbReference type="EMBL" id="UJO20337.1"/>
    </source>
</evidence>
<feature type="region of interest" description="Disordered" evidence="1">
    <location>
        <begin position="1"/>
        <end position="35"/>
    </location>
</feature>
<gene>
    <name evidence="3" type="ORF">CLAFUR5_10250</name>
</gene>
<dbReference type="SUPFAM" id="SSF55816">
    <property type="entry name" value="5'-nucleotidase (syn. UDP-sugar hydrolase), C-terminal domain"/>
    <property type="match status" value="1"/>
</dbReference>
<dbReference type="Gene3D" id="3.90.780.10">
    <property type="entry name" value="5'-Nucleotidase, C-terminal domain"/>
    <property type="match status" value="1"/>
</dbReference>
<dbReference type="EMBL" id="CP090169">
    <property type="protein sequence ID" value="UJO20337.1"/>
    <property type="molecule type" value="Genomic_DNA"/>
</dbReference>
<dbReference type="Pfam" id="PF21953">
    <property type="entry name" value="NadN_nucleosid_C"/>
    <property type="match status" value="1"/>
</dbReference>
<dbReference type="GeneID" id="71990128"/>
<organism evidence="3 4">
    <name type="scientific">Passalora fulva</name>
    <name type="common">Tomato leaf mold</name>
    <name type="synonym">Cladosporium fulvum</name>
    <dbReference type="NCBI Taxonomy" id="5499"/>
    <lineage>
        <taxon>Eukaryota</taxon>
        <taxon>Fungi</taxon>
        <taxon>Dikarya</taxon>
        <taxon>Ascomycota</taxon>
        <taxon>Pezizomycotina</taxon>
        <taxon>Dothideomycetes</taxon>
        <taxon>Dothideomycetidae</taxon>
        <taxon>Mycosphaerellales</taxon>
        <taxon>Mycosphaerellaceae</taxon>
        <taxon>Fulvia</taxon>
    </lineage>
</organism>
<keyword evidence="4" id="KW-1185">Reference proteome</keyword>
<protein>
    <recommendedName>
        <fullName evidence="2">Putative 5'-nucleotidase C-terminal domain-containing protein</fullName>
    </recommendedName>
</protein>
<proteinExistence type="predicted"/>
<dbReference type="RefSeq" id="XP_047764703.1">
    <property type="nucleotide sequence ID" value="XM_047909398.1"/>
</dbReference>
<feature type="domain" description="Putative 5'-nucleotidase C-terminal" evidence="2">
    <location>
        <begin position="30"/>
        <end position="137"/>
    </location>
</feature>
<dbReference type="InterPro" id="IPR036907">
    <property type="entry name" value="5'-Nucleotdase_C_sf"/>
</dbReference>
<reference evidence="3" key="2">
    <citation type="journal article" date="2022" name="Microb. Genom.">
        <title>A chromosome-scale genome assembly of the tomato pathogen Cladosporium fulvum reveals a compartmentalized genome architecture and the presence of a dispensable chromosome.</title>
        <authorList>
            <person name="Zaccaron A.Z."/>
            <person name="Chen L.H."/>
            <person name="Samaras A."/>
            <person name="Stergiopoulos I."/>
        </authorList>
    </citation>
    <scope>NUCLEOTIDE SEQUENCE</scope>
    <source>
        <strain evidence="3">Race5_Kim</strain>
    </source>
</reference>
<evidence type="ECO:0000259" key="2">
    <source>
        <dbReference type="Pfam" id="PF21953"/>
    </source>
</evidence>
<dbReference type="OrthoDB" id="7722975at2759"/>
<dbReference type="InterPro" id="IPR053828">
    <property type="entry name" value="Nucleosidase_C"/>
</dbReference>
<dbReference type="AlphaFoldDB" id="A0A9Q8US28"/>
<sequence>MAGGSKHPLRRLLPAHTPVSADSMEHSNEQAESTSTVLHLAGVQTQVPVLETQPDKDQPQVPGYTTVDDAGNDGDDTIHQPIKFYNVPNVIGTNVSFAKPEYAQPFEPENVNYLPVHINEPETVDLIYNDFIQNWILLALRYLGEKREVADTESALQGKPMTDVISD</sequence>